<protein>
    <recommendedName>
        <fullName evidence="4">DUF4760 domain-containing protein</fullName>
    </recommendedName>
</protein>
<gene>
    <name evidence="2" type="ORF">CNF02_00520</name>
</gene>
<dbReference type="AlphaFoldDB" id="A0A2A5WFR4"/>
<feature type="transmembrane region" description="Helical" evidence="1">
    <location>
        <begin position="6"/>
        <end position="27"/>
    </location>
</feature>
<evidence type="ECO:0008006" key="4">
    <source>
        <dbReference type="Google" id="ProtNLM"/>
    </source>
</evidence>
<accession>A0A2A5WFR4</accession>
<keyword evidence="1" id="KW-1133">Transmembrane helix</keyword>
<name>A0A2A5WFR4_9GAMM</name>
<proteinExistence type="predicted"/>
<organism evidence="2 3">
    <name type="scientific">OM182 bacterium MED-G28</name>
    <dbReference type="NCBI Taxonomy" id="1986256"/>
    <lineage>
        <taxon>Bacteria</taxon>
        <taxon>Pseudomonadati</taxon>
        <taxon>Pseudomonadota</taxon>
        <taxon>Gammaproteobacteria</taxon>
        <taxon>OMG group</taxon>
        <taxon>OM182 clade</taxon>
    </lineage>
</organism>
<dbReference type="Proteomes" id="UP000219329">
    <property type="component" value="Unassembled WGS sequence"/>
</dbReference>
<reference evidence="2 3" key="1">
    <citation type="submission" date="2017-08" db="EMBL/GenBank/DDBJ databases">
        <title>Fine stratification of microbial communities through a metagenomic profile of the photic zone.</title>
        <authorList>
            <person name="Haro-Moreno J.M."/>
            <person name="Lopez-Perez M."/>
            <person name="De La Torre J."/>
            <person name="Picazo A."/>
            <person name="Camacho A."/>
            <person name="Rodriguez-Valera F."/>
        </authorList>
    </citation>
    <scope>NUCLEOTIDE SEQUENCE [LARGE SCALE GENOMIC DNA]</scope>
    <source>
        <strain evidence="2">MED-G28</strain>
    </source>
</reference>
<keyword evidence="1" id="KW-0472">Membrane</keyword>
<comment type="caution">
    <text evidence="2">The sequence shown here is derived from an EMBL/GenBank/DDBJ whole genome shotgun (WGS) entry which is preliminary data.</text>
</comment>
<dbReference type="EMBL" id="NTJZ01000001">
    <property type="protein sequence ID" value="PDH35241.1"/>
    <property type="molecule type" value="Genomic_DNA"/>
</dbReference>
<evidence type="ECO:0000313" key="2">
    <source>
        <dbReference type="EMBL" id="PDH35241.1"/>
    </source>
</evidence>
<evidence type="ECO:0000256" key="1">
    <source>
        <dbReference type="SAM" id="Phobius"/>
    </source>
</evidence>
<evidence type="ECO:0000313" key="3">
    <source>
        <dbReference type="Proteomes" id="UP000219329"/>
    </source>
</evidence>
<keyword evidence="1" id="KW-0812">Transmembrane</keyword>
<sequence>MDISNLGSLGELIAALATVLTLIYLSAQIRQTNLITKARFGHEITERTYERYFQSAKDNEFSEFLAKDWATEDLNKSETQRVLNFSVMLLVDLFDIYDKVDQGLVEKKHLDFRTHVLRTGIFRSPLGLRAWNFWKITREKTFVEWFEHNIIDQRAIEQLVNEMNEKDPKWKENESISFRIDD</sequence>